<dbReference type="Gene3D" id="2.60.120.40">
    <property type="match status" value="1"/>
</dbReference>
<evidence type="ECO:0000256" key="3">
    <source>
        <dbReference type="ARBA" id="ARBA00022729"/>
    </source>
</evidence>
<dbReference type="Proteomes" id="UP000694388">
    <property type="component" value="Unplaced"/>
</dbReference>
<dbReference type="SUPFAM" id="SSF49842">
    <property type="entry name" value="TNF-like"/>
    <property type="match status" value="1"/>
</dbReference>
<dbReference type="AlphaFoldDB" id="A0A8C4R1U6"/>
<keyword evidence="7" id="KW-1185">Reference proteome</keyword>
<evidence type="ECO:0000256" key="2">
    <source>
        <dbReference type="ARBA" id="ARBA00022525"/>
    </source>
</evidence>
<evidence type="ECO:0000259" key="5">
    <source>
        <dbReference type="PROSITE" id="PS50871"/>
    </source>
</evidence>
<dbReference type="PROSITE" id="PS50871">
    <property type="entry name" value="C1Q"/>
    <property type="match status" value="1"/>
</dbReference>
<dbReference type="InterPro" id="IPR050822">
    <property type="entry name" value="Cerebellin_Synaptic_Org"/>
</dbReference>
<comment type="subcellular location">
    <subcellularLocation>
        <location evidence="1">Secreted</location>
    </subcellularLocation>
</comment>
<dbReference type="PANTHER" id="PTHR22923">
    <property type="entry name" value="CEREBELLIN-RELATED"/>
    <property type="match status" value="1"/>
</dbReference>
<keyword evidence="2" id="KW-0964">Secreted</keyword>
<dbReference type="SMART" id="SM00110">
    <property type="entry name" value="C1Q"/>
    <property type="match status" value="1"/>
</dbReference>
<dbReference type="Ensembl" id="ENSEBUT00000024301.1">
    <property type="protein sequence ID" value="ENSEBUP00000023725.1"/>
    <property type="gene ID" value="ENSEBUG00000014622.1"/>
</dbReference>
<reference evidence="6" key="2">
    <citation type="submission" date="2025-09" db="UniProtKB">
        <authorList>
            <consortium name="Ensembl"/>
        </authorList>
    </citation>
    <scope>IDENTIFICATION</scope>
</reference>
<dbReference type="GO" id="GO:0005615">
    <property type="term" value="C:extracellular space"/>
    <property type="evidence" value="ECO:0007669"/>
    <property type="project" value="TreeGrafter"/>
</dbReference>
<organism evidence="6 7">
    <name type="scientific">Eptatretus burgeri</name>
    <name type="common">Inshore hagfish</name>
    <dbReference type="NCBI Taxonomy" id="7764"/>
    <lineage>
        <taxon>Eukaryota</taxon>
        <taxon>Metazoa</taxon>
        <taxon>Chordata</taxon>
        <taxon>Craniata</taxon>
        <taxon>Vertebrata</taxon>
        <taxon>Cyclostomata</taxon>
        <taxon>Myxini</taxon>
        <taxon>Myxiniformes</taxon>
        <taxon>Myxinidae</taxon>
        <taxon>Eptatretinae</taxon>
        <taxon>Eptatretus</taxon>
    </lineage>
</organism>
<feature type="chain" id="PRO_5034685508" description="C1q domain-containing protein" evidence="4">
    <location>
        <begin position="26"/>
        <end position="190"/>
    </location>
</feature>
<protein>
    <recommendedName>
        <fullName evidence="5">C1q domain-containing protein</fullName>
    </recommendedName>
</protein>
<reference evidence="6" key="1">
    <citation type="submission" date="2025-08" db="UniProtKB">
        <authorList>
            <consortium name="Ensembl"/>
        </authorList>
    </citation>
    <scope>IDENTIFICATION</scope>
</reference>
<dbReference type="GeneTree" id="ENSGT00940000160396"/>
<dbReference type="Pfam" id="PF00386">
    <property type="entry name" value="C1q"/>
    <property type="match status" value="1"/>
</dbReference>
<evidence type="ECO:0000256" key="1">
    <source>
        <dbReference type="ARBA" id="ARBA00004613"/>
    </source>
</evidence>
<dbReference type="InterPro" id="IPR001073">
    <property type="entry name" value="C1q_dom"/>
</dbReference>
<sequence>MAFLTEWVIGCFTLILLWNIDLAGTKEQRGSSQGANHSTPLSREGCTECCPYPHRPIMLKKERQKSDHFTSPLFTLKANLVESALKGYFQCSTSGIYFFNFNIHTWGRRETYIHLLLNGSPRVVLYAQADFRGIMQSQSVLLSLHQGDKVWLKLHALKSSDTTRTVLNGIYSHMADVSITFNGHLAFDDD</sequence>
<dbReference type="InterPro" id="IPR008983">
    <property type="entry name" value="Tumour_necrosis_fac-like_dom"/>
</dbReference>
<proteinExistence type="predicted"/>
<feature type="signal peptide" evidence="4">
    <location>
        <begin position="1"/>
        <end position="25"/>
    </location>
</feature>
<dbReference type="PRINTS" id="PR00007">
    <property type="entry name" value="COMPLEMNTC1Q"/>
</dbReference>
<evidence type="ECO:0000256" key="4">
    <source>
        <dbReference type="SAM" id="SignalP"/>
    </source>
</evidence>
<feature type="domain" description="C1q" evidence="5">
    <location>
        <begin position="87"/>
        <end position="190"/>
    </location>
</feature>
<name>A0A8C4R1U6_EPTBU</name>
<dbReference type="PANTHER" id="PTHR22923:SF61">
    <property type="entry name" value="C1Q AND TNF RELATED 8"/>
    <property type="match status" value="1"/>
</dbReference>
<keyword evidence="3 4" id="KW-0732">Signal</keyword>
<evidence type="ECO:0000313" key="7">
    <source>
        <dbReference type="Proteomes" id="UP000694388"/>
    </source>
</evidence>
<accession>A0A8C4R1U6</accession>
<evidence type="ECO:0000313" key="6">
    <source>
        <dbReference type="Ensembl" id="ENSEBUP00000023725.1"/>
    </source>
</evidence>